<keyword evidence="2" id="KW-1185">Reference proteome</keyword>
<dbReference type="OrthoDB" id="1980949at2"/>
<protein>
    <submittedName>
        <fullName evidence="1">Uncharacterized protein</fullName>
    </submittedName>
</protein>
<organism evidence="1 2">
    <name type="scientific">Clostridium frigidicarnis</name>
    <dbReference type="NCBI Taxonomy" id="84698"/>
    <lineage>
        <taxon>Bacteria</taxon>
        <taxon>Bacillati</taxon>
        <taxon>Bacillota</taxon>
        <taxon>Clostridia</taxon>
        <taxon>Eubacteriales</taxon>
        <taxon>Clostridiaceae</taxon>
        <taxon>Clostridium</taxon>
    </lineage>
</organism>
<accession>A0A1I0YAL6</accession>
<evidence type="ECO:0000313" key="1">
    <source>
        <dbReference type="EMBL" id="SFB10232.1"/>
    </source>
</evidence>
<dbReference type="EMBL" id="FOKI01000012">
    <property type="protein sequence ID" value="SFB10232.1"/>
    <property type="molecule type" value="Genomic_DNA"/>
</dbReference>
<dbReference type="RefSeq" id="WP_090040790.1">
    <property type="nucleotide sequence ID" value="NZ_FOKI01000012.1"/>
</dbReference>
<dbReference type="Proteomes" id="UP000198619">
    <property type="component" value="Unassembled WGS sequence"/>
</dbReference>
<proteinExistence type="predicted"/>
<reference evidence="1 2" key="1">
    <citation type="submission" date="2016-10" db="EMBL/GenBank/DDBJ databases">
        <authorList>
            <person name="de Groot N.N."/>
        </authorList>
    </citation>
    <scope>NUCLEOTIDE SEQUENCE [LARGE SCALE GENOMIC DNA]</scope>
    <source>
        <strain evidence="1 2">DSM 12271</strain>
    </source>
</reference>
<dbReference type="AlphaFoldDB" id="A0A1I0YAL6"/>
<gene>
    <name evidence="1" type="ORF">SAMN04488528_101232</name>
</gene>
<evidence type="ECO:0000313" key="2">
    <source>
        <dbReference type="Proteomes" id="UP000198619"/>
    </source>
</evidence>
<name>A0A1I0YAL6_9CLOT</name>
<sequence>MTAAIFLLDQKIDALEFLQRIKAIALFFQALSDTEMKAIKHWIKNTTREQLADSAIKILDAKKEVATVVKTITK</sequence>